<evidence type="ECO:0000259" key="4">
    <source>
        <dbReference type="PROSITE" id="PS51729"/>
    </source>
</evidence>
<dbReference type="PANTHER" id="PTHR31435">
    <property type="entry name" value="PROTEIN NATD1"/>
    <property type="match status" value="1"/>
</dbReference>
<dbReference type="Proteomes" id="UP000261620">
    <property type="component" value="Unplaced"/>
</dbReference>
<reference evidence="5" key="2">
    <citation type="submission" date="2025-09" db="UniProtKB">
        <authorList>
            <consortium name="Ensembl"/>
        </authorList>
    </citation>
    <scope>IDENTIFICATION</scope>
</reference>
<dbReference type="InterPro" id="IPR031165">
    <property type="entry name" value="GNAT_YJDJ"/>
</dbReference>
<dbReference type="InterPro" id="IPR016181">
    <property type="entry name" value="Acyl_CoA_acyltransferase"/>
</dbReference>
<protein>
    <recommendedName>
        <fullName evidence="2">Protein NATD1</fullName>
    </recommendedName>
    <alternativeName>
        <fullName evidence="3">N-acetyltransferase domain-containing protein 1</fullName>
    </alternativeName>
</protein>
<name>A0A3Q4AA20_MOLML</name>
<dbReference type="STRING" id="94237.ENSMMOP00000000740"/>
<evidence type="ECO:0000313" key="6">
    <source>
        <dbReference type="Proteomes" id="UP000261620"/>
    </source>
</evidence>
<dbReference type="PANTHER" id="PTHR31435:SF9">
    <property type="entry name" value="PROTEIN NATD1"/>
    <property type="match status" value="1"/>
</dbReference>
<sequence length="125" mass="14407">MAWNAVCRVSALNKRRPAAFSSLSSGLTAEHDQQNRRFTVRPDRAPDCAVLRYRFTGDKEVDLMSTFVPETFRGRGVAALLSQAAMDFVVEEKLRARVSCWYIKKYIEEDPLQHITLEHMHELLH</sequence>
<evidence type="ECO:0000256" key="1">
    <source>
        <dbReference type="ARBA" id="ARBA00006233"/>
    </source>
</evidence>
<dbReference type="PROSITE" id="PS51729">
    <property type="entry name" value="GNAT_YJDJ"/>
    <property type="match status" value="1"/>
</dbReference>
<dbReference type="InterPro" id="IPR045057">
    <property type="entry name" value="Gcn5-rel_NAT"/>
</dbReference>
<reference evidence="5" key="1">
    <citation type="submission" date="2025-08" db="UniProtKB">
        <authorList>
            <consortium name="Ensembl"/>
        </authorList>
    </citation>
    <scope>IDENTIFICATION</scope>
</reference>
<dbReference type="SUPFAM" id="SSF55729">
    <property type="entry name" value="Acyl-CoA N-acyltransferases (Nat)"/>
    <property type="match status" value="1"/>
</dbReference>
<organism evidence="5 6">
    <name type="scientific">Mola mola</name>
    <name type="common">Ocean sunfish</name>
    <name type="synonym">Tetraodon mola</name>
    <dbReference type="NCBI Taxonomy" id="94237"/>
    <lineage>
        <taxon>Eukaryota</taxon>
        <taxon>Metazoa</taxon>
        <taxon>Chordata</taxon>
        <taxon>Craniata</taxon>
        <taxon>Vertebrata</taxon>
        <taxon>Euteleostomi</taxon>
        <taxon>Actinopterygii</taxon>
        <taxon>Neopterygii</taxon>
        <taxon>Teleostei</taxon>
        <taxon>Neoteleostei</taxon>
        <taxon>Acanthomorphata</taxon>
        <taxon>Eupercaria</taxon>
        <taxon>Tetraodontiformes</taxon>
        <taxon>Molidae</taxon>
        <taxon>Mola</taxon>
    </lineage>
</organism>
<proteinExistence type="inferred from homology"/>
<comment type="similarity">
    <text evidence="1">Belongs to the NATD1 family.</text>
</comment>
<dbReference type="Ensembl" id="ENSMMOT00000000753.1">
    <property type="protein sequence ID" value="ENSMMOP00000000740.1"/>
    <property type="gene ID" value="ENSMMOG00000000564.1"/>
</dbReference>
<dbReference type="Gene3D" id="3.40.630.30">
    <property type="match status" value="1"/>
</dbReference>
<evidence type="ECO:0000313" key="5">
    <source>
        <dbReference type="Ensembl" id="ENSMMOP00000000740.1"/>
    </source>
</evidence>
<dbReference type="Pfam" id="PF14542">
    <property type="entry name" value="Acetyltransf_CG"/>
    <property type="match status" value="1"/>
</dbReference>
<evidence type="ECO:0000256" key="2">
    <source>
        <dbReference type="ARBA" id="ARBA00020243"/>
    </source>
</evidence>
<evidence type="ECO:0000256" key="3">
    <source>
        <dbReference type="ARBA" id="ARBA00031876"/>
    </source>
</evidence>
<dbReference type="AlphaFoldDB" id="A0A3Q4AA20"/>
<keyword evidence="6" id="KW-1185">Reference proteome</keyword>
<accession>A0A3Q4AA20</accession>
<feature type="domain" description="N-acetyltransferase" evidence="4">
    <location>
        <begin position="30"/>
        <end position="118"/>
    </location>
</feature>